<protein>
    <submittedName>
        <fullName evidence="1">Uncharacterized protein</fullName>
    </submittedName>
</protein>
<evidence type="ECO:0000313" key="1">
    <source>
        <dbReference type="EMBL" id="CBA32604.1"/>
    </source>
</evidence>
<reference evidence="1" key="1">
    <citation type="journal article" date="2010" name="Nature">
        <title>The Dynamic genome of Hydra.</title>
        <authorList>
            <person name="Chapman J.A."/>
            <person name="Kirkness E.F."/>
            <person name="Simakov O."/>
            <person name="Hampson S.E."/>
            <person name="Mitros T."/>
            <person name="Weinmaier T."/>
            <person name="Rattei T."/>
            <person name="Balasubramanian P.G."/>
            <person name="Borman J."/>
            <person name="Busam D."/>
            <person name="Disbennett K."/>
            <person name="Pfannkoch C."/>
            <person name="Sumin N."/>
            <person name="Sutton G."/>
            <person name="Viswanathan L."/>
            <person name="Walenz B."/>
            <person name="Goodstein D.M."/>
            <person name="Hellsten U."/>
            <person name="Kawashima T."/>
            <person name="Prochnik S.E."/>
            <person name="Putnam N.H."/>
            <person name="Shu S."/>
            <person name="Blumberg B."/>
            <person name="Dana C.E."/>
            <person name="Gee L."/>
            <person name="Kibler D.F."/>
            <person name="Law L."/>
            <person name="Lindgens D."/>
            <person name="Martinez D.E."/>
            <person name="Peng J."/>
            <person name="Wigge P.A."/>
            <person name="Bertulat B."/>
            <person name="Guder C."/>
            <person name="Nakamura Y."/>
            <person name="Ozbek S."/>
            <person name="Watanabe H."/>
            <person name="Khalturin K."/>
            <person name="Hemmrich G."/>
            <person name="Franke A."/>
            <person name="Augustin R."/>
            <person name="Fraune S."/>
            <person name="Hayakawa E."/>
            <person name="Hayakawa S."/>
            <person name="Hirose M."/>
            <person name="Hwang J."/>
            <person name="Ikeo K."/>
            <person name="Nishimiya-Fujisawa C."/>
            <person name="Ogura A."/>
            <person name="Takahashi T."/>
            <person name="Steinmetz P.R."/>
            <person name="Zhang X."/>
            <person name="Aufschnaiter R."/>
            <person name="Eder M.K."/>
            <person name="Gorny A.K."/>
            <person name="Salvenmoser W."/>
            <person name="Heimberg A.M."/>
            <person name="Wheeler B.M."/>
            <person name="Peterson K.J."/>
            <person name="Boettger A."/>
            <person name="Tischler P."/>
            <person name="Wolf A."/>
            <person name="Gojobori T."/>
            <person name="Remington K.A."/>
            <person name="Strausberg R.L."/>
            <person name="Venter J."/>
            <person name="Technau U."/>
            <person name="Hobmayer B."/>
            <person name="Bosch T.C."/>
            <person name="Holstein T.W."/>
            <person name="Fujisawa T."/>
            <person name="Bode H.R."/>
            <person name="David C.N."/>
            <person name="Rokhsar D.S."/>
            <person name="Steele R.E."/>
        </authorList>
    </citation>
    <scope>NUCLEOTIDE SEQUENCE</scope>
</reference>
<accession>C9YFE2</accession>
<organism evidence="1">
    <name type="scientific">Curvibacter symbiont subsp. Hydra magnipapillata</name>
    <dbReference type="NCBI Taxonomy" id="667019"/>
    <lineage>
        <taxon>Bacteria</taxon>
        <taxon>Pseudomonadati</taxon>
        <taxon>Pseudomonadota</taxon>
        <taxon>Betaproteobacteria</taxon>
        <taxon>Burkholderiales</taxon>
        <taxon>Comamonadaceae</taxon>
        <taxon>Curvibacter</taxon>
    </lineage>
</organism>
<dbReference type="EMBL" id="FN543107">
    <property type="protein sequence ID" value="CBA32604.1"/>
    <property type="molecule type" value="Genomic_DNA"/>
</dbReference>
<name>C9YFE2_CURXX</name>
<proteinExistence type="predicted"/>
<gene>
    <name evidence="1" type="ORF">Csp_D32980</name>
</gene>
<dbReference type="AlphaFoldDB" id="C9YFE2"/>
<sequence>MKQASLKLNLNVKKTRKEVFLEQMELVVPWAALV</sequence>